<dbReference type="PANTHER" id="PTHR45915">
    <property type="entry name" value="TRANSCRIPTION INTERMEDIARY FACTOR"/>
    <property type="match status" value="1"/>
</dbReference>
<dbReference type="InterPro" id="IPR019786">
    <property type="entry name" value="Zinc_finger_PHD-type_CS"/>
</dbReference>
<gene>
    <name evidence="14" type="primary">20213939</name>
    <name evidence="13" type="ORF">HELRODRAFT_66688</name>
</gene>
<keyword evidence="3 9" id="KW-0863">Zinc-finger</keyword>
<name>T1FYP1_HELRO</name>
<dbReference type="InterPro" id="IPR001487">
    <property type="entry name" value="Bromodomain"/>
</dbReference>
<dbReference type="PROSITE" id="PS50014">
    <property type="entry name" value="BROMODOMAIN_2"/>
    <property type="match status" value="1"/>
</dbReference>
<keyword evidence="2" id="KW-0479">Metal-binding</keyword>
<dbReference type="EMBL" id="KB097143">
    <property type="protein sequence ID" value="ESN98698.1"/>
    <property type="molecule type" value="Genomic_DNA"/>
</dbReference>
<evidence type="ECO:0000256" key="9">
    <source>
        <dbReference type="PROSITE-ProRule" id="PRU00146"/>
    </source>
</evidence>
<evidence type="ECO:0000256" key="5">
    <source>
        <dbReference type="ARBA" id="ARBA00023054"/>
    </source>
</evidence>
<comment type="subcellular location">
    <subcellularLocation>
        <location evidence="1">Nucleus</location>
    </subcellularLocation>
</comment>
<evidence type="ECO:0000256" key="1">
    <source>
        <dbReference type="ARBA" id="ARBA00004123"/>
    </source>
</evidence>
<dbReference type="InterPro" id="IPR019787">
    <property type="entry name" value="Znf_PHD-finger"/>
</dbReference>
<evidence type="ECO:0000259" key="12">
    <source>
        <dbReference type="PROSITE" id="PS50016"/>
    </source>
</evidence>
<dbReference type="CTD" id="20213939"/>
<feature type="compositionally biased region" description="Basic and acidic residues" evidence="10">
    <location>
        <begin position="287"/>
        <end position="303"/>
    </location>
</feature>
<dbReference type="STRING" id="6412.T1FYP1"/>
<dbReference type="AlphaFoldDB" id="T1FYP1"/>
<dbReference type="SUPFAM" id="SSF57903">
    <property type="entry name" value="FYVE/PHD zinc finger"/>
    <property type="match status" value="1"/>
</dbReference>
<dbReference type="GO" id="GO:0005634">
    <property type="term" value="C:nucleus"/>
    <property type="evidence" value="ECO:0007669"/>
    <property type="project" value="UniProtKB-SubCell"/>
</dbReference>
<reference evidence="14" key="3">
    <citation type="submission" date="2015-06" db="UniProtKB">
        <authorList>
            <consortium name="EnsemblMetazoa"/>
        </authorList>
    </citation>
    <scope>IDENTIFICATION</scope>
</reference>
<dbReference type="InParanoid" id="T1FYP1"/>
<keyword evidence="5" id="KW-0175">Coiled coil</keyword>
<dbReference type="Pfam" id="PF00628">
    <property type="entry name" value="PHD"/>
    <property type="match status" value="1"/>
</dbReference>
<dbReference type="Gene3D" id="3.30.40.10">
    <property type="entry name" value="Zinc/RING finger domain, C3HC4 (zinc finger)"/>
    <property type="match status" value="1"/>
</dbReference>
<feature type="domain" description="Bromo" evidence="11">
    <location>
        <begin position="102"/>
        <end position="169"/>
    </location>
</feature>
<dbReference type="PROSITE" id="PS01359">
    <property type="entry name" value="ZF_PHD_1"/>
    <property type="match status" value="1"/>
</dbReference>
<dbReference type="eggNOG" id="KOG2177">
    <property type="taxonomic scope" value="Eukaryota"/>
</dbReference>
<dbReference type="InterPro" id="IPR013083">
    <property type="entry name" value="Znf_RING/FYVE/PHD"/>
</dbReference>
<keyword evidence="4" id="KW-0862">Zinc</keyword>
<dbReference type="PROSITE" id="PS50016">
    <property type="entry name" value="ZF_PHD_2"/>
    <property type="match status" value="1"/>
</dbReference>
<evidence type="ECO:0000256" key="10">
    <source>
        <dbReference type="SAM" id="MobiDB-lite"/>
    </source>
</evidence>
<dbReference type="Proteomes" id="UP000015101">
    <property type="component" value="Unassembled WGS sequence"/>
</dbReference>
<reference evidence="15" key="1">
    <citation type="submission" date="2012-12" db="EMBL/GenBank/DDBJ databases">
        <authorList>
            <person name="Hellsten U."/>
            <person name="Grimwood J."/>
            <person name="Chapman J.A."/>
            <person name="Shapiro H."/>
            <person name="Aerts A."/>
            <person name="Otillar R.P."/>
            <person name="Terry A.Y."/>
            <person name="Boore J.L."/>
            <person name="Simakov O."/>
            <person name="Marletaz F."/>
            <person name="Cho S.-J."/>
            <person name="Edsinger-Gonzales E."/>
            <person name="Havlak P."/>
            <person name="Kuo D.-H."/>
            <person name="Larsson T."/>
            <person name="Lv J."/>
            <person name="Arendt D."/>
            <person name="Savage R."/>
            <person name="Osoegawa K."/>
            <person name="de Jong P."/>
            <person name="Lindberg D.R."/>
            <person name="Seaver E.C."/>
            <person name="Weisblat D.A."/>
            <person name="Putnam N.H."/>
            <person name="Grigoriev I.V."/>
            <person name="Rokhsar D.S."/>
        </authorList>
    </citation>
    <scope>NUCLEOTIDE SEQUENCE</scope>
</reference>
<keyword evidence="7" id="KW-0539">Nucleus</keyword>
<feature type="compositionally biased region" description="Basic and acidic residues" evidence="10">
    <location>
        <begin position="339"/>
        <end position="349"/>
    </location>
</feature>
<dbReference type="EnsemblMetazoa" id="HelroT66688">
    <property type="protein sequence ID" value="HelroP66688"/>
    <property type="gene ID" value="HelroG66688"/>
</dbReference>
<sequence length="349" mass="39106">MLRSSGDPSDDYCAICNNGGELLCCDGCPKVFHMQCHVSQLTVAPSDKWYCGLCTSDDVLRLNSPEDDATNCSANNVANTNKKRQHKVCERLLLELYCDFESTPFHEPVSKSVPNYHKIISTPMDFRTIRIKLMKNHFEKYQSVESFIKDVLLVFSNCATFNPEDTDIARAGRRLNGKFLKRCSDLLPYLDLNSFGLNPAMTQSTQSANIASTELEETSDNTNDTIEQDAAANANEIVDNTEDNMQEQTEEEDNNEVEEVPAVDDDQPQIKKRKIDGDNEGDDPIDPDCKLIETPKRVDERSDSQLPNISIKIKNIRTTTTSPDRVLCISSGEEDTGRDDEGRRTSASI</sequence>
<protein>
    <recommendedName>
        <fullName evidence="16">PHD-type domain-containing protein</fullName>
    </recommendedName>
</protein>
<feature type="compositionally biased region" description="Acidic residues" evidence="10">
    <location>
        <begin position="243"/>
        <end position="267"/>
    </location>
</feature>
<dbReference type="HOGENOM" id="CLU_795197_0_0_1"/>
<evidence type="ECO:0000313" key="14">
    <source>
        <dbReference type="EnsemblMetazoa" id="HelroP66688"/>
    </source>
</evidence>
<feature type="domain" description="PHD-type" evidence="12">
    <location>
        <begin position="10"/>
        <end position="57"/>
    </location>
</feature>
<dbReference type="InterPro" id="IPR001965">
    <property type="entry name" value="Znf_PHD"/>
</dbReference>
<evidence type="ECO:0000313" key="13">
    <source>
        <dbReference type="EMBL" id="ESN98698.1"/>
    </source>
</evidence>
<feature type="region of interest" description="Disordered" evidence="10">
    <location>
        <begin position="320"/>
        <end position="349"/>
    </location>
</feature>
<evidence type="ECO:0000259" key="11">
    <source>
        <dbReference type="PROSITE" id="PS50014"/>
    </source>
</evidence>
<evidence type="ECO:0000256" key="2">
    <source>
        <dbReference type="ARBA" id="ARBA00022723"/>
    </source>
</evidence>
<dbReference type="GeneID" id="20213939"/>
<accession>T1FYP1</accession>
<keyword evidence="6 8" id="KW-0103">Bromodomain</keyword>
<keyword evidence="15" id="KW-1185">Reference proteome</keyword>
<dbReference type="InterPro" id="IPR036427">
    <property type="entry name" value="Bromodomain-like_sf"/>
</dbReference>
<dbReference type="SMART" id="SM00297">
    <property type="entry name" value="BROMO"/>
    <property type="match status" value="1"/>
</dbReference>
<dbReference type="OrthoDB" id="6020909at2759"/>
<organism evidence="14 15">
    <name type="scientific">Helobdella robusta</name>
    <name type="common">Californian leech</name>
    <dbReference type="NCBI Taxonomy" id="6412"/>
    <lineage>
        <taxon>Eukaryota</taxon>
        <taxon>Metazoa</taxon>
        <taxon>Spiralia</taxon>
        <taxon>Lophotrochozoa</taxon>
        <taxon>Annelida</taxon>
        <taxon>Clitellata</taxon>
        <taxon>Hirudinea</taxon>
        <taxon>Rhynchobdellida</taxon>
        <taxon>Glossiphoniidae</taxon>
        <taxon>Helobdella</taxon>
    </lineage>
</organism>
<evidence type="ECO:0000256" key="3">
    <source>
        <dbReference type="ARBA" id="ARBA00022771"/>
    </source>
</evidence>
<proteinExistence type="predicted"/>
<dbReference type="KEGG" id="hro:HELRODRAFT_66688"/>
<dbReference type="SUPFAM" id="SSF47370">
    <property type="entry name" value="Bromodomain"/>
    <property type="match status" value="1"/>
</dbReference>
<evidence type="ECO:0000313" key="15">
    <source>
        <dbReference type="Proteomes" id="UP000015101"/>
    </source>
</evidence>
<dbReference type="InterPro" id="IPR011011">
    <property type="entry name" value="Znf_FYVE_PHD"/>
</dbReference>
<dbReference type="EMBL" id="AMQM01001043">
    <property type="status" value="NOT_ANNOTATED_CDS"/>
    <property type="molecule type" value="Genomic_DNA"/>
</dbReference>
<evidence type="ECO:0000256" key="7">
    <source>
        <dbReference type="ARBA" id="ARBA00023242"/>
    </source>
</evidence>
<feature type="region of interest" description="Disordered" evidence="10">
    <location>
        <begin position="243"/>
        <end position="306"/>
    </location>
</feature>
<dbReference type="RefSeq" id="XP_009022453.1">
    <property type="nucleotide sequence ID" value="XM_009024205.1"/>
</dbReference>
<evidence type="ECO:0000256" key="4">
    <source>
        <dbReference type="ARBA" id="ARBA00022833"/>
    </source>
</evidence>
<dbReference type="SMART" id="SM00249">
    <property type="entry name" value="PHD"/>
    <property type="match status" value="1"/>
</dbReference>
<dbReference type="CDD" id="cd15541">
    <property type="entry name" value="PHD_TIF1_like"/>
    <property type="match status" value="1"/>
</dbReference>
<evidence type="ECO:0000256" key="6">
    <source>
        <dbReference type="ARBA" id="ARBA00023117"/>
    </source>
</evidence>
<evidence type="ECO:0000256" key="8">
    <source>
        <dbReference type="PROSITE-ProRule" id="PRU00035"/>
    </source>
</evidence>
<dbReference type="PANTHER" id="PTHR45915:SF6">
    <property type="entry name" value="E3 UBIQUITIN-PROTEIN LIGASE TRIM33"/>
    <property type="match status" value="1"/>
</dbReference>
<reference evidence="13 15" key="2">
    <citation type="journal article" date="2013" name="Nature">
        <title>Insights into bilaterian evolution from three spiralian genomes.</title>
        <authorList>
            <person name="Simakov O."/>
            <person name="Marletaz F."/>
            <person name="Cho S.J."/>
            <person name="Edsinger-Gonzales E."/>
            <person name="Havlak P."/>
            <person name="Hellsten U."/>
            <person name="Kuo D.H."/>
            <person name="Larsson T."/>
            <person name="Lv J."/>
            <person name="Arendt D."/>
            <person name="Savage R."/>
            <person name="Osoegawa K."/>
            <person name="de Jong P."/>
            <person name="Grimwood J."/>
            <person name="Chapman J.A."/>
            <person name="Shapiro H."/>
            <person name="Aerts A."/>
            <person name="Otillar R.P."/>
            <person name="Terry A.Y."/>
            <person name="Boore J.L."/>
            <person name="Grigoriev I.V."/>
            <person name="Lindberg D.R."/>
            <person name="Seaver E.C."/>
            <person name="Weisblat D.A."/>
            <person name="Putnam N.H."/>
            <person name="Rokhsar D.S."/>
        </authorList>
    </citation>
    <scope>NUCLEOTIDE SEQUENCE</scope>
</reference>
<dbReference type="PRINTS" id="PR00503">
    <property type="entry name" value="BROMODOMAIN"/>
</dbReference>
<dbReference type="Gene3D" id="1.20.920.10">
    <property type="entry name" value="Bromodomain-like"/>
    <property type="match status" value="1"/>
</dbReference>
<dbReference type="GO" id="GO:0008270">
    <property type="term" value="F:zinc ion binding"/>
    <property type="evidence" value="ECO:0007669"/>
    <property type="project" value="UniProtKB-KW"/>
</dbReference>
<evidence type="ECO:0008006" key="16">
    <source>
        <dbReference type="Google" id="ProtNLM"/>
    </source>
</evidence>
<dbReference type="Pfam" id="PF00439">
    <property type="entry name" value="Bromodomain"/>
    <property type="match status" value="1"/>
</dbReference>